<comment type="caution">
    <text evidence="2">The sequence shown here is derived from an EMBL/GenBank/DDBJ whole genome shotgun (WGS) entry which is preliminary data.</text>
</comment>
<name>A0A1Y3ASW6_EURMA</name>
<dbReference type="EMBL" id="MUJZ01060447">
    <property type="protein sequence ID" value="OTF71550.1"/>
    <property type="molecule type" value="Genomic_DNA"/>
</dbReference>
<organism evidence="2 3">
    <name type="scientific">Euroglyphus maynei</name>
    <name type="common">Mayne's house dust mite</name>
    <dbReference type="NCBI Taxonomy" id="6958"/>
    <lineage>
        <taxon>Eukaryota</taxon>
        <taxon>Metazoa</taxon>
        <taxon>Ecdysozoa</taxon>
        <taxon>Arthropoda</taxon>
        <taxon>Chelicerata</taxon>
        <taxon>Arachnida</taxon>
        <taxon>Acari</taxon>
        <taxon>Acariformes</taxon>
        <taxon>Sarcoptiformes</taxon>
        <taxon>Astigmata</taxon>
        <taxon>Psoroptidia</taxon>
        <taxon>Analgoidea</taxon>
        <taxon>Pyroglyphidae</taxon>
        <taxon>Pyroglyphinae</taxon>
        <taxon>Euroglyphus</taxon>
    </lineage>
</organism>
<keyword evidence="1" id="KW-0812">Transmembrane</keyword>
<dbReference type="AlphaFoldDB" id="A0A1Y3ASW6"/>
<keyword evidence="1" id="KW-0472">Membrane</keyword>
<dbReference type="Proteomes" id="UP000194236">
    <property type="component" value="Unassembled WGS sequence"/>
</dbReference>
<sequence length="60" mass="6995">MIESTKCTTIVLLGNVFNDDQIVTKFHSFLSFVVVVCPITFISSYPLHLYYLYYNLQQNI</sequence>
<gene>
    <name evidence="2" type="ORF">BLA29_011628</name>
</gene>
<keyword evidence="3" id="KW-1185">Reference proteome</keyword>
<reference evidence="2 3" key="1">
    <citation type="submission" date="2017-03" db="EMBL/GenBank/DDBJ databases">
        <title>Genome Survey of Euroglyphus maynei.</title>
        <authorList>
            <person name="Arlian L.G."/>
            <person name="Morgan M.S."/>
            <person name="Rider S.D."/>
        </authorList>
    </citation>
    <scope>NUCLEOTIDE SEQUENCE [LARGE SCALE GENOMIC DNA]</scope>
    <source>
        <strain evidence="2">Arlian Lab</strain>
        <tissue evidence="2">Whole body</tissue>
    </source>
</reference>
<feature type="transmembrane region" description="Helical" evidence="1">
    <location>
        <begin position="29"/>
        <end position="53"/>
    </location>
</feature>
<evidence type="ECO:0000313" key="3">
    <source>
        <dbReference type="Proteomes" id="UP000194236"/>
    </source>
</evidence>
<evidence type="ECO:0000313" key="2">
    <source>
        <dbReference type="EMBL" id="OTF71550.1"/>
    </source>
</evidence>
<accession>A0A1Y3ASW6</accession>
<proteinExistence type="predicted"/>
<keyword evidence="1" id="KW-1133">Transmembrane helix</keyword>
<protein>
    <submittedName>
        <fullName evidence="2">Uncharacterized protein</fullName>
    </submittedName>
</protein>
<evidence type="ECO:0000256" key="1">
    <source>
        <dbReference type="SAM" id="Phobius"/>
    </source>
</evidence>